<dbReference type="EMBL" id="CP001751">
    <property type="protein sequence ID" value="ADE38825.1"/>
    <property type="molecule type" value="Genomic_DNA"/>
</dbReference>
<dbReference type="EC" id="2.1.1.79" evidence="2"/>
<keyword evidence="2" id="KW-0808">Transferase</keyword>
<dbReference type="PANTHER" id="PTHR42923:SF17">
    <property type="entry name" value="AMINE OXIDASE DOMAIN-CONTAINING PROTEIN"/>
    <property type="match status" value="1"/>
</dbReference>
<dbReference type="Gene3D" id="3.50.50.60">
    <property type="entry name" value="FAD/NAD(P)-binding domain"/>
    <property type="match status" value="1"/>
</dbReference>
<dbReference type="InterPro" id="IPR002937">
    <property type="entry name" value="Amino_oxidase"/>
</dbReference>
<dbReference type="eggNOG" id="COG2907">
    <property type="taxonomic scope" value="Bacteria"/>
</dbReference>
<dbReference type="Pfam" id="PF01593">
    <property type="entry name" value="Amino_oxidase"/>
    <property type="match status" value="1"/>
</dbReference>
<dbReference type="RefSeq" id="WP_013045454.1">
    <property type="nucleotide sequence ID" value="NC_014010.1"/>
</dbReference>
<dbReference type="HOGENOM" id="CLU_028123_1_0_5"/>
<evidence type="ECO:0000313" key="3">
    <source>
        <dbReference type="Proteomes" id="UP000007460"/>
    </source>
</evidence>
<dbReference type="GO" id="GO:0032259">
    <property type="term" value="P:methylation"/>
    <property type="evidence" value="ECO:0007669"/>
    <property type="project" value="UniProtKB-KW"/>
</dbReference>
<dbReference type="InterPro" id="IPR050464">
    <property type="entry name" value="Zeta_carotene_desat/Oxidored"/>
</dbReference>
<dbReference type="Proteomes" id="UP000007460">
    <property type="component" value="Chromosome"/>
</dbReference>
<dbReference type="GO" id="GO:0008825">
    <property type="term" value="F:cyclopropane-fatty-acyl-phospholipid synthase activity"/>
    <property type="evidence" value="ECO:0007669"/>
    <property type="project" value="UniProtKB-EC"/>
</dbReference>
<feature type="domain" description="Amine oxidase" evidence="1">
    <location>
        <begin position="10"/>
        <end position="268"/>
    </location>
</feature>
<protein>
    <submittedName>
        <fullName evidence="2">Amine oxidase</fullName>
        <ecNumber evidence="2">2.1.1.79</ecNumber>
    </submittedName>
</protein>
<evidence type="ECO:0000259" key="1">
    <source>
        <dbReference type="Pfam" id="PF01593"/>
    </source>
</evidence>
<dbReference type="Gene3D" id="3.30.70.1990">
    <property type="match status" value="1"/>
</dbReference>
<keyword evidence="3" id="KW-1185">Reference proteome</keyword>
<sequence>MRIAVVGSGISGLGSAYLLKDHADVHVFEKATRLGGHSHTVDADFNGVKVPVDTGFIVYNPLNYPNLINLFSVLDVPTQNTDMSFAVSLANGQSEYEGSIKGLLAQPSNLLRPRYWSMLTDLVRFYRTAPRDAYSGPEDETLGAFIERQNYGEAFVTDHLLPMGAAIWSCTSNMMNAFPVRAFMRFMENHKLLNFVDRPQWRTVLGGSREYVTRIRKVLGDKVHCDVNITSLRRANGGVMLSIKGQGDLWFDKVIMAAHADESLALIADPTADERDILSAFQFQPNRAVLHSDARLMPRRKAVWAAWNYIVSKDGSGTESPDNLCLTYWMNRLQSIDMKYPLYETLNPHIEPDPDLVHGEFIYHHPVFDHAAIKAQPALAGIQGINNLFFAGAWTGYGFHEDGLKSAVAIAKTLGASIPWDSDVAPFTVPADMASQVGA</sequence>
<dbReference type="Gene3D" id="1.10.405.20">
    <property type="match status" value="1"/>
</dbReference>
<dbReference type="PANTHER" id="PTHR42923">
    <property type="entry name" value="PROTOPORPHYRINOGEN OXIDASE"/>
    <property type="match status" value="1"/>
</dbReference>
<dbReference type="KEGG" id="apb:SAR116_0582"/>
<name>D5BRC8_PUNMI</name>
<dbReference type="AlphaFoldDB" id="D5BRC8"/>
<dbReference type="GO" id="GO:0016491">
    <property type="term" value="F:oxidoreductase activity"/>
    <property type="evidence" value="ECO:0007669"/>
    <property type="project" value="InterPro"/>
</dbReference>
<dbReference type="STRING" id="488538.SAR116_0582"/>
<reference evidence="2 3" key="1">
    <citation type="journal article" date="2010" name="J. Bacteriol.">
        <title>Complete genome sequence of "Candidatus Puniceispirillum marinum" IMCC1322, a representative of the SAR116 clade in the Alphaproteobacteria.</title>
        <authorList>
            <person name="Oh H.M."/>
            <person name="Kwon K.K."/>
            <person name="Kang I."/>
            <person name="Kang S.G."/>
            <person name="Lee J.H."/>
            <person name="Kim S.J."/>
            <person name="Cho J.C."/>
        </authorList>
    </citation>
    <scope>NUCLEOTIDE SEQUENCE [LARGE SCALE GENOMIC DNA]</scope>
    <source>
        <strain evidence="2 3">IMCC1322</strain>
    </source>
</reference>
<accession>D5BRC8</accession>
<dbReference type="InterPro" id="IPR036188">
    <property type="entry name" value="FAD/NAD-bd_sf"/>
</dbReference>
<dbReference type="SUPFAM" id="SSF51905">
    <property type="entry name" value="FAD/NAD(P)-binding domain"/>
    <property type="match status" value="1"/>
</dbReference>
<proteinExistence type="predicted"/>
<dbReference type="OrthoDB" id="20837at2"/>
<organism evidence="2 3">
    <name type="scientific">Puniceispirillum marinum (strain IMCC1322)</name>
    <dbReference type="NCBI Taxonomy" id="488538"/>
    <lineage>
        <taxon>Bacteria</taxon>
        <taxon>Pseudomonadati</taxon>
        <taxon>Pseudomonadota</taxon>
        <taxon>Alphaproteobacteria</taxon>
        <taxon>Candidatus Puniceispirillales</taxon>
        <taxon>Candidatus Puniceispirillaceae</taxon>
        <taxon>Candidatus Puniceispirillum</taxon>
    </lineage>
</organism>
<keyword evidence="2" id="KW-0489">Methyltransferase</keyword>
<evidence type="ECO:0000313" key="2">
    <source>
        <dbReference type="EMBL" id="ADE38825.1"/>
    </source>
</evidence>
<gene>
    <name evidence="2" type="ordered locus">SAR116_0582</name>
</gene>